<reference evidence="2" key="1">
    <citation type="journal article" date="2014" name="Nucleic Acids Res.">
        <title>The evolutionary dynamics of variant antigen genes in Babesia reveal a history of genomic innovation underlying host-parasite interaction.</title>
        <authorList>
            <person name="Jackson A.P."/>
            <person name="Otto T.D."/>
            <person name="Darby A."/>
            <person name="Ramaprasad A."/>
            <person name="Xia D."/>
            <person name="Echaide I.E."/>
            <person name="Farber M."/>
            <person name="Gahlot S."/>
            <person name="Gamble J."/>
            <person name="Gupta D."/>
            <person name="Gupta Y."/>
            <person name="Jackson L."/>
            <person name="Malandrin L."/>
            <person name="Malas T.B."/>
            <person name="Moussa E."/>
            <person name="Nair M."/>
            <person name="Reid A.J."/>
            <person name="Sanders M."/>
            <person name="Sharma J."/>
            <person name="Tracey A."/>
            <person name="Quail M.A."/>
            <person name="Weir W."/>
            <person name="Wastling J.M."/>
            <person name="Hall N."/>
            <person name="Willadsen P."/>
            <person name="Lingelbach K."/>
            <person name="Shiels B."/>
            <person name="Tait A."/>
            <person name="Berriman M."/>
            <person name="Allred D.R."/>
            <person name="Pain A."/>
        </authorList>
    </citation>
    <scope>NUCLEOTIDE SEQUENCE [LARGE SCALE GENOMIC DNA]</scope>
    <source>
        <strain evidence="2">Bond</strain>
    </source>
</reference>
<keyword evidence="2" id="KW-1185">Reference proteome</keyword>
<evidence type="ECO:0000313" key="1">
    <source>
        <dbReference type="EMBL" id="CDR96197.1"/>
    </source>
</evidence>
<dbReference type="AlphaFoldDB" id="A0A061D888"/>
<protein>
    <submittedName>
        <fullName evidence="1">Uncharacterized protein</fullName>
    </submittedName>
</protein>
<sequence length="731" mass="83803">MVQKRALDRTEDVFLFTKTHKIANVLDIEGDTQPRVPPATLISQDNTKMSIKFTDALRFVPMQVRLKVTNVTVPLDSSINLLKRDVLPPRALSHRMSRLCNPGTTDKEKTKSALLERKSVFISRNRVSRDNGLPQILRLELTNTVIVESINNLSTFPVLSVDYGSKYIGLSIHHMGKAKLLRSIYNTGDVEHLCGVVYSIVTDNIHPPSRFIILVGLPYSREEITGSEWISQTLYNLDFATRLSRYMHGRHLGTYGNWEHNVNHTNEKPMSPQHVVHNRCIGCSLNLGYCGYNNACEELFLIAPSDYSSTAVIGISEESSTYQTQIFGGRNHRRLDSLASDIIFRNLQESLNSDSNHRKPFLVLPSCNNLLRTHTRRECLLLEKTIFDKCVNLSHTRMPTPFHSHLFYEVFEILVRNGELTTLRRLLGVVATQETRLVATLLKNNNTMVPLDYMGLYSMQFLRALQNDHLAAASNVSLFIMYAQVFNEIHRQMEEVNDSERDTLRVYIHNLFDEMCTRFLDERILEDRSTLCRSSAKSMCYDLSGSCTMRILLNLAGYELFISKEKRTSIGEVVFSCITGYMKIITDETVYSGPQLTAFLTPPHSPFYVFHHEGDNVLQELLTPFESKPQNSSSPRRNHVSQSGNVLNDSMHLLLKFVTHALMEIVVVYRQSSNGDELTRVFTKFIGRVNNITLHWTHKKSFWDKVRRICSHQCSQYQKNEEWDAIETYLS</sequence>
<evidence type="ECO:0000313" key="2">
    <source>
        <dbReference type="Proteomes" id="UP000033188"/>
    </source>
</evidence>
<proteinExistence type="predicted"/>
<dbReference type="Proteomes" id="UP000033188">
    <property type="component" value="Chromosome 3"/>
</dbReference>
<dbReference type="GeneID" id="24564738"/>
<dbReference type="OMA" id="THTRREC"/>
<gene>
    <name evidence="1" type="ORF">BBBOND_0301020</name>
</gene>
<accession>A0A061D888</accession>
<dbReference type="KEGG" id="bbig:BBBOND_0301020"/>
<dbReference type="RefSeq" id="XP_012768383.1">
    <property type="nucleotide sequence ID" value="XM_012912929.1"/>
</dbReference>
<dbReference type="VEuPathDB" id="PiroplasmaDB:BBBOND_0301020"/>
<name>A0A061D888_BABBI</name>
<dbReference type="OrthoDB" id="366119at2759"/>
<dbReference type="EMBL" id="LK391709">
    <property type="protein sequence ID" value="CDR96197.1"/>
    <property type="molecule type" value="Genomic_DNA"/>
</dbReference>
<organism evidence="1 2">
    <name type="scientific">Babesia bigemina</name>
    <dbReference type="NCBI Taxonomy" id="5866"/>
    <lineage>
        <taxon>Eukaryota</taxon>
        <taxon>Sar</taxon>
        <taxon>Alveolata</taxon>
        <taxon>Apicomplexa</taxon>
        <taxon>Aconoidasida</taxon>
        <taxon>Piroplasmida</taxon>
        <taxon>Babesiidae</taxon>
        <taxon>Babesia</taxon>
    </lineage>
</organism>